<keyword evidence="1" id="KW-1133">Transmembrane helix</keyword>
<sequence>MNEGPHRGADEARAARRFWALQLIRVIGLALVLFGVVLLSRDASGEAYEGPVLMALGAFVFFIGPRFLARRWKSPDA</sequence>
<protein>
    <recommendedName>
        <fullName evidence="2">Cyanobacterial TRADD-N associated 2 transmembrane domain-containing protein</fullName>
    </recommendedName>
</protein>
<gene>
    <name evidence="3" type="ORF">HUV48_10485</name>
</gene>
<dbReference type="Pfam" id="PF20712">
    <property type="entry name" value="CyanoTRADDas_TM"/>
    <property type="match status" value="1"/>
</dbReference>
<evidence type="ECO:0000259" key="2">
    <source>
        <dbReference type="Pfam" id="PF20712"/>
    </source>
</evidence>
<reference evidence="3 4" key="1">
    <citation type="submission" date="2020-06" db="EMBL/GenBank/DDBJ databases">
        <title>Altererythrobacter sp. HHU K3-1.</title>
        <authorList>
            <person name="Zhang D."/>
            <person name="Xue H."/>
        </authorList>
    </citation>
    <scope>NUCLEOTIDE SEQUENCE [LARGE SCALE GENOMIC DNA]</scope>
    <source>
        <strain evidence="3 4">HHU K3-1</strain>
    </source>
</reference>
<evidence type="ECO:0000313" key="4">
    <source>
        <dbReference type="Proteomes" id="UP000561438"/>
    </source>
</evidence>
<keyword evidence="1" id="KW-0812">Transmembrane</keyword>
<proteinExistence type="predicted"/>
<dbReference type="EMBL" id="JABWGV010000003">
    <property type="protein sequence ID" value="NVD45432.1"/>
    <property type="molecule type" value="Genomic_DNA"/>
</dbReference>
<evidence type="ECO:0000256" key="1">
    <source>
        <dbReference type="SAM" id="Phobius"/>
    </source>
</evidence>
<keyword evidence="4" id="KW-1185">Reference proteome</keyword>
<keyword evidence="1" id="KW-0472">Membrane</keyword>
<name>A0A850H5J1_9SPHN</name>
<dbReference type="RefSeq" id="WP_176267707.1">
    <property type="nucleotide sequence ID" value="NZ_JABWGV010000003.1"/>
</dbReference>
<feature type="transmembrane region" description="Helical" evidence="1">
    <location>
        <begin position="20"/>
        <end position="40"/>
    </location>
</feature>
<organism evidence="3 4">
    <name type="scientific">Qipengyuania atrilutea</name>
    <dbReference type="NCBI Taxonomy" id="2744473"/>
    <lineage>
        <taxon>Bacteria</taxon>
        <taxon>Pseudomonadati</taxon>
        <taxon>Pseudomonadota</taxon>
        <taxon>Alphaproteobacteria</taxon>
        <taxon>Sphingomonadales</taxon>
        <taxon>Erythrobacteraceae</taxon>
        <taxon>Qipengyuania</taxon>
    </lineage>
</organism>
<feature type="transmembrane region" description="Helical" evidence="1">
    <location>
        <begin position="52"/>
        <end position="69"/>
    </location>
</feature>
<dbReference type="AlphaFoldDB" id="A0A850H5J1"/>
<feature type="domain" description="Cyanobacterial TRADD-N associated 2 transmembrane" evidence="2">
    <location>
        <begin position="14"/>
        <end position="68"/>
    </location>
</feature>
<evidence type="ECO:0000313" key="3">
    <source>
        <dbReference type="EMBL" id="NVD45432.1"/>
    </source>
</evidence>
<dbReference type="InterPro" id="IPR048567">
    <property type="entry name" value="CyanoTRADDas_TM"/>
</dbReference>
<dbReference type="Proteomes" id="UP000561438">
    <property type="component" value="Unassembled WGS sequence"/>
</dbReference>
<accession>A0A850H5J1</accession>
<comment type="caution">
    <text evidence="3">The sequence shown here is derived from an EMBL/GenBank/DDBJ whole genome shotgun (WGS) entry which is preliminary data.</text>
</comment>